<accession>A0A4Y4B6C5</accession>
<dbReference type="Proteomes" id="UP000317410">
    <property type="component" value="Unassembled WGS sequence"/>
</dbReference>
<keyword evidence="1" id="KW-1133">Transmembrane helix</keyword>
<gene>
    <name evidence="2" type="ORF">MLI01_06690</name>
</gene>
<evidence type="ECO:0000313" key="3">
    <source>
        <dbReference type="Proteomes" id="UP000317410"/>
    </source>
</evidence>
<name>A0A4Y4B6C5_MICMQ</name>
<keyword evidence="1" id="KW-0812">Transmembrane</keyword>
<proteinExistence type="predicted"/>
<dbReference type="EMBL" id="BJNQ01000003">
    <property type="protein sequence ID" value="GEC74524.1"/>
    <property type="molecule type" value="Genomic_DNA"/>
</dbReference>
<sequence length="84" mass="9707">MQMIEESYKNSFRKRLRILFSPLRLALFLTAIIIAIIGNAIYISNGGSPEWLGLGSIIPLLAFLFWELATDIRMRRLERERHGS</sequence>
<comment type="caution">
    <text evidence="2">The sequence shown here is derived from an EMBL/GenBank/DDBJ whole genome shotgun (WGS) entry which is preliminary data.</text>
</comment>
<feature type="transmembrane region" description="Helical" evidence="1">
    <location>
        <begin position="21"/>
        <end position="45"/>
    </location>
</feature>
<protein>
    <submittedName>
        <fullName evidence="2">Uncharacterized protein</fullName>
    </submittedName>
</protein>
<organism evidence="2 3">
    <name type="scientific">Microbacterium maritypicum</name>
    <name type="common">Microbacterium liquefaciens</name>
    <dbReference type="NCBI Taxonomy" id="33918"/>
    <lineage>
        <taxon>Bacteria</taxon>
        <taxon>Bacillati</taxon>
        <taxon>Actinomycetota</taxon>
        <taxon>Actinomycetes</taxon>
        <taxon>Micrococcales</taxon>
        <taxon>Microbacteriaceae</taxon>
        <taxon>Microbacterium</taxon>
    </lineage>
</organism>
<evidence type="ECO:0000313" key="2">
    <source>
        <dbReference type="EMBL" id="GEC74524.1"/>
    </source>
</evidence>
<dbReference type="AlphaFoldDB" id="A0A4Y4B6C5"/>
<feature type="transmembrane region" description="Helical" evidence="1">
    <location>
        <begin position="51"/>
        <end position="69"/>
    </location>
</feature>
<keyword evidence="1" id="KW-0472">Membrane</keyword>
<evidence type="ECO:0000256" key="1">
    <source>
        <dbReference type="SAM" id="Phobius"/>
    </source>
</evidence>
<reference evidence="2 3" key="1">
    <citation type="submission" date="2019-06" db="EMBL/GenBank/DDBJ databases">
        <title>Whole genome shotgun sequence of Microbacterium liquefaciens NBRC 15037.</title>
        <authorList>
            <person name="Hosoyama A."/>
            <person name="Uohara A."/>
            <person name="Ohji S."/>
            <person name="Ichikawa N."/>
        </authorList>
    </citation>
    <scope>NUCLEOTIDE SEQUENCE [LARGE SCALE GENOMIC DNA]</scope>
    <source>
        <strain evidence="2 3">NBRC 15037</strain>
    </source>
</reference>